<dbReference type="AlphaFoldDB" id="A0AAE3TF82"/>
<evidence type="ECO:0000259" key="1">
    <source>
        <dbReference type="Pfam" id="PF00535"/>
    </source>
</evidence>
<dbReference type="SUPFAM" id="SSF53448">
    <property type="entry name" value="Nucleotide-diphospho-sugar transferases"/>
    <property type="match status" value="1"/>
</dbReference>
<dbReference type="PANTHER" id="PTHR22916:SF65">
    <property type="entry name" value="SLR1065 PROTEIN"/>
    <property type="match status" value="1"/>
</dbReference>
<sequence>MKFSIVTISFNQAAYVEKAILSVLRQKDVELEYIVVDPGSTDGSRDIIMKYKDQINKIIFENDSGPANGLNKGFSYATGEIFGYLNSDDILEFGALKKVEHYFSTLSNIDILAGHCYIINQEDKIIHKSFSHKMTPLKYLRKHAILIQQSTFFKRKIFEKVGGFNDQNKIAWDGEIFFEMLKMRARLKIVNDYFSSFRIYSDSISGNEDYLEKLNKYYEKLRQINSYEDQNILINYFNYILHWLSQPTVLFLRLIDQLQHPKRII</sequence>
<dbReference type="InterPro" id="IPR029044">
    <property type="entry name" value="Nucleotide-diphossugar_trans"/>
</dbReference>
<feature type="domain" description="Glycosyltransferase 2-like" evidence="1">
    <location>
        <begin position="4"/>
        <end position="161"/>
    </location>
</feature>
<evidence type="ECO:0000313" key="3">
    <source>
        <dbReference type="Proteomes" id="UP001221302"/>
    </source>
</evidence>
<gene>
    <name evidence="2" type="ORF">P0M35_13110</name>
</gene>
<name>A0AAE3TF82_9BACT</name>
<dbReference type="Pfam" id="PF00535">
    <property type="entry name" value="Glycos_transf_2"/>
    <property type="match status" value="1"/>
</dbReference>
<dbReference type="PANTHER" id="PTHR22916">
    <property type="entry name" value="GLYCOSYLTRANSFERASE"/>
    <property type="match status" value="1"/>
</dbReference>
<keyword evidence="3" id="KW-1185">Reference proteome</keyword>
<comment type="caution">
    <text evidence="2">The sequence shown here is derived from an EMBL/GenBank/DDBJ whole genome shotgun (WGS) entry which is preliminary data.</text>
</comment>
<dbReference type="InterPro" id="IPR001173">
    <property type="entry name" value="Glyco_trans_2-like"/>
</dbReference>
<reference evidence="2" key="1">
    <citation type="submission" date="2023-03" db="EMBL/GenBank/DDBJ databases">
        <title>Stygiobacter electus gen. nov., sp. nov., facultatively anaerobic thermotolerant bacterium of the class Ignavibacteria from a well of Yessentuki mineral water deposit.</title>
        <authorList>
            <person name="Podosokorskaya O.A."/>
            <person name="Elcheninov A.G."/>
            <person name="Petrova N.F."/>
            <person name="Zavarzina D.G."/>
            <person name="Kublanov I.V."/>
            <person name="Merkel A.Y."/>
        </authorList>
    </citation>
    <scope>NUCLEOTIDE SEQUENCE</scope>
    <source>
        <strain evidence="2">09-Me</strain>
    </source>
</reference>
<accession>A0AAE3TF82</accession>
<dbReference type="Gene3D" id="3.90.550.10">
    <property type="entry name" value="Spore Coat Polysaccharide Biosynthesis Protein SpsA, Chain A"/>
    <property type="match status" value="1"/>
</dbReference>
<dbReference type="GO" id="GO:0016758">
    <property type="term" value="F:hexosyltransferase activity"/>
    <property type="evidence" value="ECO:0007669"/>
    <property type="project" value="UniProtKB-ARBA"/>
</dbReference>
<organism evidence="2 3">
    <name type="scientific">Stygiobacter electus</name>
    <dbReference type="NCBI Taxonomy" id="3032292"/>
    <lineage>
        <taxon>Bacteria</taxon>
        <taxon>Pseudomonadati</taxon>
        <taxon>Ignavibacteriota</taxon>
        <taxon>Ignavibacteria</taxon>
        <taxon>Ignavibacteriales</taxon>
        <taxon>Melioribacteraceae</taxon>
        <taxon>Stygiobacter</taxon>
    </lineage>
</organism>
<protein>
    <submittedName>
        <fullName evidence="2">Glycosyltransferase family 2 protein</fullName>
    </submittedName>
</protein>
<dbReference type="Proteomes" id="UP001221302">
    <property type="component" value="Unassembled WGS sequence"/>
</dbReference>
<dbReference type="CDD" id="cd06433">
    <property type="entry name" value="GT_2_WfgS_like"/>
    <property type="match status" value="1"/>
</dbReference>
<evidence type="ECO:0000313" key="2">
    <source>
        <dbReference type="EMBL" id="MDF1613098.1"/>
    </source>
</evidence>
<dbReference type="EMBL" id="JARGDL010000026">
    <property type="protein sequence ID" value="MDF1613098.1"/>
    <property type="molecule type" value="Genomic_DNA"/>
</dbReference>
<dbReference type="RefSeq" id="WP_321536869.1">
    <property type="nucleotide sequence ID" value="NZ_JARGDL010000026.1"/>
</dbReference>
<proteinExistence type="predicted"/>